<keyword evidence="5" id="KW-1185">Reference proteome</keyword>
<name>A0A3E2HJQ0_SCYLI</name>
<keyword evidence="1" id="KW-0779">Telomere</keyword>
<feature type="region of interest" description="Disordered" evidence="2">
    <location>
        <begin position="255"/>
        <end position="285"/>
    </location>
</feature>
<keyword evidence="1" id="KW-0539">Nucleus</keyword>
<dbReference type="OMA" id="FDTIPQE"/>
<evidence type="ECO:0000256" key="1">
    <source>
        <dbReference type="RuleBase" id="RU365061"/>
    </source>
</evidence>
<keyword evidence="1" id="KW-0158">Chromosome</keyword>
<keyword evidence="1" id="KW-0695">RNA-directed DNA polymerase</keyword>
<dbReference type="InterPro" id="IPR003545">
    <property type="entry name" value="Telomerase_RT"/>
</dbReference>
<feature type="compositionally biased region" description="Basic residues" evidence="2">
    <location>
        <begin position="1"/>
        <end position="12"/>
    </location>
</feature>
<feature type="region of interest" description="Disordered" evidence="2">
    <location>
        <begin position="500"/>
        <end position="537"/>
    </location>
</feature>
<evidence type="ECO:0000259" key="3">
    <source>
        <dbReference type="PROSITE" id="PS50878"/>
    </source>
</evidence>
<dbReference type="GO" id="GO:0000333">
    <property type="term" value="C:telomerase catalytic core complex"/>
    <property type="evidence" value="ECO:0007669"/>
    <property type="project" value="TreeGrafter"/>
</dbReference>
<sequence>MGGKRKRKRPCHLTKDAPGEKCQRIGPGSAPKDPLVKQAVLAIYYPKVCTLREYLISKLPPGSKIRRKKILSIGRQSKAGSEEEHAYLASFMDRCLVGVLQNADVSETERLKQWATFSQRGENSVSGFADYSGATSFSQPEIVDFCIWLLFAKTPFGYKNNHLLCKGFRRDVSSFSVQRGEFPTSALPGIVSTYPNSNVTAIKAAPWTKLLPLMGKDCEKTMIDLILDCGIFVPVESSRGSYFQLSGKPLGDLSPLPQASVRDQTSSCSGGTVRPTVTPGSESNTDHTPANIIFVRSRILYARAALNSRREVSFGLRHIHALNRYRLNPVSHNLIAEDTKDKGLELHGQRQQSTIMLLMYIFPRQFGLHNVFTSVVDYRDTAQQFQDYTLREEEIDAKFRSQNLPPLSVKVPKRLRGKPSDLVEKFQSLHRRCPYKKLLEYYCPAYSRYTNHPCLLDEGEMKYTDSTRFETQLHMDGVPQAPTSSSPIQLTIFETNNVRRSRTKGGSKNSRFTNARIQSDETSTKGDRDEANYESKAETNEKIHDVLAFEKTSRPDRLGSSLFSVGELYYKLKQFKDSLAGTNQPLYFAKVDVQAAFDTIPQAAVIHLTSKILSEYDYYISKHVEMKPADNSRGERGTQVASKPIRRWRSLAGALSDVLNFKESLESKLAVGRKNTVFVSNIVNLSKCKDELLQLLEEHVTCNMVKIGNKFYRQKEGIPQGSVLSSFLCNYFYADLEANHLSFLQNENCLLLRLIDDFLLITTDRSHAKDFLQKMHQGFAEYGVSVNPNKTLTNFEVAIDNNKVPRVVDRHNFPYCGIFINPKSLELSKNREKKGDTEEVAIVDSITVEFSRSPKRVFYKKALNAFKIQAHAMFFDTSLNSVTTVLSNIYSAFIETATKMWAYARCLPLRNQPSPKLVIKTIQDLIKLAFCILRSKGKNEKNKGYRCGVSRAQVEW</sequence>
<dbReference type="InterPro" id="IPR049139">
    <property type="entry name" value="TERT_C"/>
</dbReference>
<dbReference type="GO" id="GO:0070034">
    <property type="term" value="F:telomerase RNA binding"/>
    <property type="evidence" value="ECO:0007669"/>
    <property type="project" value="TreeGrafter"/>
</dbReference>
<protein>
    <recommendedName>
        <fullName evidence="1">Telomerase reverse transcriptase</fullName>
        <ecNumber evidence="1">2.7.7.49</ecNumber>
    </recommendedName>
    <alternativeName>
        <fullName evidence="1">Telomerase catalytic subunit</fullName>
    </alternativeName>
</protein>
<comment type="caution">
    <text evidence="4">The sequence shown here is derived from an EMBL/GenBank/DDBJ whole genome shotgun (WGS) entry which is preliminary data.</text>
</comment>
<feature type="non-terminal residue" evidence="4">
    <location>
        <position position="956"/>
    </location>
</feature>
<dbReference type="GO" id="GO:0003720">
    <property type="term" value="F:telomerase activity"/>
    <property type="evidence" value="ECO:0007669"/>
    <property type="project" value="InterPro"/>
</dbReference>
<feature type="region of interest" description="Disordered" evidence="2">
    <location>
        <begin position="1"/>
        <end position="29"/>
    </location>
</feature>
<proteinExistence type="inferred from homology"/>
<keyword evidence="1" id="KW-0460">Magnesium</keyword>
<feature type="domain" description="Reverse transcriptase" evidence="3">
    <location>
        <begin position="527"/>
        <end position="820"/>
    </location>
</feature>
<feature type="compositionally biased region" description="Polar residues" evidence="2">
    <location>
        <begin position="506"/>
        <end position="517"/>
    </location>
</feature>
<dbReference type="Pfam" id="PF21399">
    <property type="entry name" value="TERT_C"/>
    <property type="match status" value="1"/>
</dbReference>
<dbReference type="Gene3D" id="1.10.132.70">
    <property type="match status" value="1"/>
</dbReference>
<evidence type="ECO:0000256" key="2">
    <source>
        <dbReference type="SAM" id="MobiDB-lite"/>
    </source>
</evidence>
<dbReference type="PANTHER" id="PTHR12066">
    <property type="entry name" value="TELOMERASE REVERSE TRANSCRIPTASE"/>
    <property type="match status" value="1"/>
</dbReference>
<dbReference type="GO" id="GO:0046872">
    <property type="term" value="F:metal ion binding"/>
    <property type="evidence" value="ECO:0007669"/>
    <property type="project" value="UniProtKB-KW"/>
</dbReference>
<dbReference type="AlphaFoldDB" id="A0A3E2HJQ0"/>
<feature type="compositionally biased region" description="Polar residues" evidence="2">
    <location>
        <begin position="261"/>
        <end position="270"/>
    </location>
</feature>
<feature type="compositionally biased region" description="Basic and acidic residues" evidence="2">
    <location>
        <begin position="518"/>
        <end position="537"/>
    </location>
</feature>
<keyword evidence="1" id="KW-0808">Transferase</keyword>
<dbReference type="OrthoDB" id="289721at2759"/>
<dbReference type="SUPFAM" id="SSF56672">
    <property type="entry name" value="DNA/RNA polymerases"/>
    <property type="match status" value="1"/>
</dbReference>
<comment type="catalytic activity">
    <reaction evidence="1">
        <text>DNA(n) + a 2'-deoxyribonucleoside 5'-triphosphate = DNA(n+1) + diphosphate</text>
        <dbReference type="Rhea" id="RHEA:22508"/>
        <dbReference type="Rhea" id="RHEA-COMP:17339"/>
        <dbReference type="Rhea" id="RHEA-COMP:17340"/>
        <dbReference type="ChEBI" id="CHEBI:33019"/>
        <dbReference type="ChEBI" id="CHEBI:61560"/>
        <dbReference type="ChEBI" id="CHEBI:173112"/>
        <dbReference type="EC" id="2.7.7.49"/>
    </reaction>
</comment>
<dbReference type="STRING" id="5539.A0A3E2HJQ0"/>
<dbReference type="CDD" id="cd01648">
    <property type="entry name" value="TERT"/>
    <property type="match status" value="1"/>
</dbReference>
<comment type="subcellular location">
    <subcellularLocation>
        <location evidence="1">Nucleus</location>
    </subcellularLocation>
    <subcellularLocation>
        <location evidence="1">Chromosome</location>
        <location evidence="1">Telomere</location>
    </subcellularLocation>
</comment>
<dbReference type="PRINTS" id="PR01365">
    <property type="entry name" value="TELOMERASERT"/>
</dbReference>
<dbReference type="Pfam" id="PF00078">
    <property type="entry name" value="RVT_1"/>
    <property type="match status" value="1"/>
</dbReference>
<organism evidence="4 5">
    <name type="scientific">Scytalidium lignicola</name>
    <name type="common">Hyphomycete</name>
    <dbReference type="NCBI Taxonomy" id="5539"/>
    <lineage>
        <taxon>Eukaryota</taxon>
        <taxon>Fungi</taxon>
        <taxon>Dikarya</taxon>
        <taxon>Ascomycota</taxon>
        <taxon>Pezizomycotina</taxon>
        <taxon>Leotiomycetes</taxon>
        <taxon>Leotiomycetes incertae sedis</taxon>
        <taxon>Scytalidium</taxon>
    </lineage>
</organism>
<dbReference type="GO" id="GO:0042162">
    <property type="term" value="F:telomeric DNA binding"/>
    <property type="evidence" value="ECO:0007669"/>
    <property type="project" value="TreeGrafter"/>
</dbReference>
<dbReference type="InterPro" id="IPR043502">
    <property type="entry name" value="DNA/RNA_pol_sf"/>
</dbReference>
<dbReference type="Proteomes" id="UP000258309">
    <property type="component" value="Unassembled WGS sequence"/>
</dbReference>
<reference evidence="4 5" key="1">
    <citation type="submission" date="2018-05" db="EMBL/GenBank/DDBJ databases">
        <title>Draft genome sequence of Scytalidium lignicola DSM 105466, a ubiquitous saprotrophic fungus.</title>
        <authorList>
            <person name="Buettner E."/>
            <person name="Gebauer A.M."/>
            <person name="Hofrichter M."/>
            <person name="Liers C."/>
            <person name="Kellner H."/>
        </authorList>
    </citation>
    <scope>NUCLEOTIDE SEQUENCE [LARGE SCALE GENOMIC DNA]</scope>
    <source>
        <strain evidence="4 5">DSM 105466</strain>
    </source>
</reference>
<dbReference type="EC" id="2.7.7.49" evidence="1"/>
<dbReference type="PROSITE" id="PS50878">
    <property type="entry name" value="RT_POL"/>
    <property type="match status" value="1"/>
</dbReference>
<gene>
    <name evidence="4" type="ORF">B7463_g2724</name>
</gene>
<accession>A0A3E2HJQ0</accession>
<evidence type="ECO:0000313" key="5">
    <source>
        <dbReference type="Proteomes" id="UP000258309"/>
    </source>
</evidence>
<dbReference type="InterPro" id="IPR000477">
    <property type="entry name" value="RT_dom"/>
</dbReference>
<comment type="similarity">
    <text evidence="1">Belongs to the reverse transcriptase family. Telomerase subfamily.</text>
</comment>
<dbReference type="GO" id="GO:0000781">
    <property type="term" value="C:chromosome, telomeric region"/>
    <property type="evidence" value="ECO:0007669"/>
    <property type="project" value="UniProtKB-SubCell"/>
</dbReference>
<dbReference type="PANTHER" id="PTHR12066:SF0">
    <property type="entry name" value="TELOMERASE REVERSE TRANSCRIPTASE"/>
    <property type="match status" value="1"/>
</dbReference>
<comment type="function">
    <text evidence="1">Telomerase is a ribonucleoprotein enzyme essential for the replication of chromosome termini in most eukaryotes. It elongates telomeres. It is a reverse transcriptase that adds simple sequence repeats to chromosome ends by copying a template sequence within the RNA component of the enzyme.</text>
</comment>
<keyword evidence="1" id="KW-0479">Metal-binding</keyword>
<evidence type="ECO:0000313" key="4">
    <source>
        <dbReference type="EMBL" id="RFU33620.1"/>
    </source>
</evidence>
<dbReference type="EMBL" id="NCSJ02000033">
    <property type="protein sequence ID" value="RFU33620.1"/>
    <property type="molecule type" value="Genomic_DNA"/>
</dbReference>
<keyword evidence="1" id="KW-0548">Nucleotidyltransferase</keyword>
<feature type="compositionally biased region" description="Basic and acidic residues" evidence="2">
    <location>
        <begin position="13"/>
        <end position="23"/>
    </location>
</feature>
<dbReference type="GO" id="GO:0007004">
    <property type="term" value="P:telomere maintenance via telomerase"/>
    <property type="evidence" value="ECO:0007669"/>
    <property type="project" value="TreeGrafter"/>
</dbReference>
<dbReference type="Gene3D" id="3.30.70.2630">
    <property type="match status" value="1"/>
</dbReference>
<dbReference type="Gene3D" id="1.10.357.90">
    <property type="match status" value="1"/>
</dbReference>
<feature type="non-terminal residue" evidence="4">
    <location>
        <position position="1"/>
    </location>
</feature>